<evidence type="ECO:0000313" key="19">
    <source>
        <dbReference type="Proteomes" id="UP000476176"/>
    </source>
</evidence>
<name>A0A6A3HNU2_9STRA</name>
<dbReference type="EMBL" id="QXFY01003250">
    <property type="protein sequence ID" value="KAE9287045.1"/>
    <property type="molecule type" value="Genomic_DNA"/>
</dbReference>
<evidence type="ECO:0000313" key="21">
    <source>
        <dbReference type="Proteomes" id="UP000488956"/>
    </source>
</evidence>
<evidence type="ECO:0000313" key="9">
    <source>
        <dbReference type="EMBL" id="KAE9183778.1"/>
    </source>
</evidence>
<dbReference type="EMBL" id="QXFX01003253">
    <property type="protein sequence ID" value="KAE9070189.1"/>
    <property type="molecule type" value="Genomic_DNA"/>
</dbReference>
<feature type="compositionally biased region" description="Basic and acidic residues" evidence="1">
    <location>
        <begin position="192"/>
        <end position="202"/>
    </location>
</feature>
<accession>A0A6A3HNU2</accession>
<dbReference type="EMBL" id="QXGB01003216">
    <property type="protein sequence ID" value="KAE9172060.1"/>
    <property type="molecule type" value="Genomic_DNA"/>
</dbReference>
<dbReference type="Proteomes" id="UP000476176">
    <property type="component" value="Unassembled WGS sequence"/>
</dbReference>
<evidence type="ECO:0000313" key="2">
    <source>
        <dbReference type="EMBL" id="KAE8923218.1"/>
    </source>
</evidence>
<dbReference type="EMBL" id="QXFZ01002913">
    <property type="protein sequence ID" value="KAE9072728.1"/>
    <property type="molecule type" value="Genomic_DNA"/>
</dbReference>
<dbReference type="Proteomes" id="UP000440732">
    <property type="component" value="Unassembled WGS sequence"/>
</dbReference>
<evidence type="ECO:0000313" key="12">
    <source>
        <dbReference type="Proteomes" id="UP000429523"/>
    </source>
</evidence>
<evidence type="ECO:0000313" key="13">
    <source>
        <dbReference type="Proteomes" id="UP000433483"/>
    </source>
</evidence>
<dbReference type="EMBL" id="QXFW01003312">
    <property type="protein sequence ID" value="KAE8971590.1"/>
    <property type="molecule type" value="Genomic_DNA"/>
</dbReference>
<dbReference type="EMBL" id="QXGE01003259">
    <property type="protein sequence ID" value="KAE9276096.1"/>
    <property type="molecule type" value="Genomic_DNA"/>
</dbReference>
<dbReference type="Proteomes" id="UP000433483">
    <property type="component" value="Unassembled WGS sequence"/>
</dbReference>
<evidence type="ECO:0000313" key="6">
    <source>
        <dbReference type="EMBL" id="KAE9117839.1"/>
    </source>
</evidence>
<evidence type="ECO:0000313" key="10">
    <source>
        <dbReference type="EMBL" id="KAE9276096.1"/>
    </source>
</evidence>
<dbReference type="EMBL" id="QXGD01002817">
    <property type="protein sequence ID" value="KAE9183778.1"/>
    <property type="molecule type" value="Genomic_DNA"/>
</dbReference>
<evidence type="ECO:0000313" key="20">
    <source>
        <dbReference type="Proteomes" id="UP000486351"/>
    </source>
</evidence>
<gene>
    <name evidence="10" type="ORF">PF001_g26289</name>
    <name evidence="9" type="ORF">PF002_g26615</name>
    <name evidence="8" type="ORF">PF004_g25929</name>
    <name evidence="7" type="ORF">PF005_g26883</name>
    <name evidence="6" type="ORF">PF006_g18731</name>
    <name evidence="5" type="ORF">PF007_g26072</name>
    <name evidence="11" type="ORF">PF008_g26521</name>
    <name evidence="2" type="ORF">PF009_g26529</name>
    <name evidence="4" type="ORF">PF010_g26378</name>
    <name evidence="3" type="ORF">PF011_g25979</name>
</gene>
<evidence type="ECO:0000313" key="7">
    <source>
        <dbReference type="EMBL" id="KAE9172060.1"/>
    </source>
</evidence>
<dbReference type="Proteomes" id="UP000429523">
    <property type="component" value="Unassembled WGS sequence"/>
</dbReference>
<dbReference type="Proteomes" id="UP000437068">
    <property type="component" value="Unassembled WGS sequence"/>
</dbReference>
<comment type="caution">
    <text evidence="3">The sequence shown here is derived from an EMBL/GenBank/DDBJ whole genome shotgun (WGS) entry which is preliminary data.</text>
</comment>
<dbReference type="EMBL" id="QXGA01001484">
    <property type="protein sequence ID" value="KAE9117839.1"/>
    <property type="molecule type" value="Genomic_DNA"/>
</dbReference>
<evidence type="ECO:0000313" key="15">
    <source>
        <dbReference type="Proteomes" id="UP000440367"/>
    </source>
</evidence>
<evidence type="ECO:0000256" key="1">
    <source>
        <dbReference type="SAM" id="MobiDB-lite"/>
    </source>
</evidence>
<protein>
    <submittedName>
        <fullName evidence="3">Uncharacterized protein</fullName>
    </submittedName>
</protein>
<evidence type="ECO:0000313" key="17">
    <source>
        <dbReference type="Proteomes" id="UP000441208"/>
    </source>
</evidence>
<feature type="region of interest" description="Disordered" evidence="1">
    <location>
        <begin position="183"/>
        <end position="208"/>
    </location>
</feature>
<evidence type="ECO:0000313" key="14">
    <source>
        <dbReference type="Proteomes" id="UP000437068"/>
    </source>
</evidence>
<evidence type="ECO:0000313" key="4">
    <source>
        <dbReference type="EMBL" id="KAE9070189.1"/>
    </source>
</evidence>
<sequence>MTNPSVCHYGVLARLYVDEDEWAEDELLSKSCFKSSKKAPYRTDKDLLLALGESHLFALRRRQQRTRACVCMSPSELTLDCSTQQRLASEFQCPHVHLYDDYEQWAAIGYSDILQVQLTFRTVVASGQNNGLAARTKDLMVVVKGGSKLWVEFEHNLGRGAFLDALMAASAPHVTLDLDYTDLAKPNNQSEKPSEVSPKDPPAEPSWEQVSPRMVFEFQRAASRLAVMLALEIDAEDLDVALYGETEHKAASTGGLASSYTASNQPFLSFEFRREALRRAIETRVQLALQLSSEVELDNPYCHFLLGTAMELSRVLDEPDLYALTWLASGFINLQRALLATPVGSTKLVQSQLEHAIKIAREHSLRLQLALSLACCGDLHRLTTQQIATARLLLVEAARLMPTNTLDVVGKMQLHNNIHQLGLALSPRTESDTQDKNVVDLWKALSMALTPTSNRVEQYPLLRPVVKSSIERSRYCFVEVHAVTAAETVTPKLLRLRVYFTEHSTFEWLRGEITQRCTAVPMHELGDEEDQPTVAEVVGFYDSTKKNQPMIPWNSRMVDVVRVDWHILQAVVHQTVRLETDSPEVSPGPSLRTSRPTIVMVRCSKCRQQMKLKDVEVHSESCS</sequence>
<dbReference type="Proteomes" id="UP000460718">
    <property type="component" value="Unassembled WGS sequence"/>
</dbReference>
<dbReference type="AlphaFoldDB" id="A0A6A3HNU2"/>
<dbReference type="OrthoDB" id="160925at2759"/>
<reference evidence="18 19" key="1">
    <citation type="submission" date="2018-09" db="EMBL/GenBank/DDBJ databases">
        <title>Genomic investigation of the strawberry pathogen Phytophthora fragariae indicates pathogenicity is determined by transcriptional variation in three key races.</title>
        <authorList>
            <person name="Adams T.M."/>
            <person name="Armitage A.D."/>
            <person name="Sobczyk M.K."/>
            <person name="Bates H.J."/>
            <person name="Dunwell J.M."/>
            <person name="Nellist C.F."/>
            <person name="Harrison R.J."/>
        </authorList>
    </citation>
    <scope>NUCLEOTIDE SEQUENCE [LARGE SCALE GENOMIC DNA]</scope>
    <source>
        <strain evidence="10 14">A4</strain>
        <strain evidence="9 15">BC-1</strain>
        <strain evidence="8 19">BC-23</strain>
        <strain evidence="7 13">NOV-27</strain>
        <strain evidence="6 16">NOV-5</strain>
        <strain evidence="5 17">NOV-71</strain>
        <strain evidence="11 20">NOV-77</strain>
        <strain evidence="2 12">NOV-9</strain>
        <strain evidence="4 21">ONT-3</strain>
        <strain evidence="3 18">SCRP245</strain>
    </source>
</reference>
<dbReference type="EMBL" id="QXGF01002842">
    <property type="protein sequence ID" value="KAE8923218.1"/>
    <property type="molecule type" value="Genomic_DNA"/>
</dbReference>
<evidence type="ECO:0000313" key="3">
    <source>
        <dbReference type="EMBL" id="KAE8971590.1"/>
    </source>
</evidence>
<evidence type="ECO:0000313" key="5">
    <source>
        <dbReference type="EMBL" id="KAE9072728.1"/>
    </source>
</evidence>
<evidence type="ECO:0000313" key="16">
    <source>
        <dbReference type="Proteomes" id="UP000440732"/>
    </source>
</evidence>
<dbReference type="Proteomes" id="UP000441208">
    <property type="component" value="Unassembled WGS sequence"/>
</dbReference>
<dbReference type="Proteomes" id="UP000486351">
    <property type="component" value="Unassembled WGS sequence"/>
</dbReference>
<dbReference type="EMBL" id="QXGC01003289">
    <property type="protein sequence ID" value="KAE9176897.1"/>
    <property type="molecule type" value="Genomic_DNA"/>
</dbReference>
<dbReference type="Proteomes" id="UP000440367">
    <property type="component" value="Unassembled WGS sequence"/>
</dbReference>
<evidence type="ECO:0000313" key="8">
    <source>
        <dbReference type="EMBL" id="KAE9176897.1"/>
    </source>
</evidence>
<keyword evidence="13" id="KW-1185">Reference proteome</keyword>
<organism evidence="3 18">
    <name type="scientific">Phytophthora fragariae</name>
    <dbReference type="NCBI Taxonomy" id="53985"/>
    <lineage>
        <taxon>Eukaryota</taxon>
        <taxon>Sar</taxon>
        <taxon>Stramenopiles</taxon>
        <taxon>Oomycota</taxon>
        <taxon>Peronosporomycetes</taxon>
        <taxon>Peronosporales</taxon>
        <taxon>Peronosporaceae</taxon>
        <taxon>Phytophthora</taxon>
    </lineage>
</organism>
<evidence type="ECO:0000313" key="18">
    <source>
        <dbReference type="Proteomes" id="UP000460718"/>
    </source>
</evidence>
<proteinExistence type="predicted"/>
<evidence type="ECO:0000313" key="11">
    <source>
        <dbReference type="EMBL" id="KAE9287045.1"/>
    </source>
</evidence>
<dbReference type="Proteomes" id="UP000488956">
    <property type="component" value="Unassembled WGS sequence"/>
</dbReference>